<gene>
    <name evidence="1" type="ORF">F1599_23665</name>
</gene>
<organism evidence="1 2">
    <name type="scientific">Cupriavidus cauae</name>
    <dbReference type="NCBI Taxonomy" id="2608999"/>
    <lineage>
        <taxon>Bacteria</taxon>
        <taxon>Pseudomonadati</taxon>
        <taxon>Pseudomonadota</taxon>
        <taxon>Betaproteobacteria</taxon>
        <taxon>Burkholderiales</taxon>
        <taxon>Burkholderiaceae</taxon>
        <taxon>Cupriavidus</taxon>
    </lineage>
</organism>
<dbReference type="Proteomes" id="UP000324324">
    <property type="component" value="Unassembled WGS sequence"/>
</dbReference>
<dbReference type="SUPFAM" id="SSF55961">
    <property type="entry name" value="Bet v1-like"/>
    <property type="match status" value="1"/>
</dbReference>
<proteinExistence type="predicted"/>
<comment type="caution">
    <text evidence="1">The sequence shown here is derived from an EMBL/GenBank/DDBJ whole genome shotgun (WGS) entry which is preliminary data.</text>
</comment>
<name>A0A5M8A5I0_9BURK</name>
<dbReference type="RefSeq" id="WP_150084731.1">
    <property type="nucleotide sequence ID" value="NZ_VWRN01000068.1"/>
</dbReference>
<dbReference type="PANTHER" id="PTHR38588:SF1">
    <property type="entry name" value="BLL0334 PROTEIN"/>
    <property type="match status" value="1"/>
</dbReference>
<reference evidence="1 2" key="1">
    <citation type="submission" date="2019-09" db="EMBL/GenBank/DDBJ databases">
        <title>Isolation of a novel species in the genus Cupriavidus from patients with sepsis using whole genome sequencing.</title>
        <authorList>
            <person name="Kweon O.J."/>
            <person name="Lee M.-K."/>
        </authorList>
    </citation>
    <scope>NUCLEOTIDE SEQUENCE [LARGE SCALE GENOMIC DNA]</scope>
    <source>
        <strain evidence="1 2">MKL-01</strain>
    </source>
</reference>
<evidence type="ECO:0000313" key="1">
    <source>
        <dbReference type="EMBL" id="KAA6117355.1"/>
    </source>
</evidence>
<dbReference type="InterPro" id="IPR010419">
    <property type="entry name" value="CO_DH_gsu"/>
</dbReference>
<protein>
    <submittedName>
        <fullName evidence="1">Carbon monoxide dehydrogenase</fullName>
    </submittedName>
</protein>
<dbReference type="CDD" id="cd07823">
    <property type="entry name" value="SRPBCC_5"/>
    <property type="match status" value="1"/>
</dbReference>
<evidence type="ECO:0000313" key="2">
    <source>
        <dbReference type="Proteomes" id="UP000324324"/>
    </source>
</evidence>
<keyword evidence="2" id="KW-1185">Reference proteome</keyword>
<dbReference type="EMBL" id="VWRN01000068">
    <property type="protein sequence ID" value="KAA6117355.1"/>
    <property type="molecule type" value="Genomic_DNA"/>
</dbReference>
<dbReference type="Pfam" id="PF06240">
    <property type="entry name" value="COXG"/>
    <property type="match status" value="1"/>
</dbReference>
<dbReference type="AlphaFoldDB" id="A0A5M8A5I0"/>
<dbReference type="InterPro" id="IPR023393">
    <property type="entry name" value="START-like_dom_sf"/>
</dbReference>
<accession>A0A5M8A5I0</accession>
<dbReference type="PANTHER" id="PTHR38588">
    <property type="entry name" value="BLL0334 PROTEIN"/>
    <property type="match status" value="1"/>
</dbReference>
<dbReference type="Gene3D" id="3.30.530.20">
    <property type="match status" value="1"/>
</dbReference>
<sequence>MELQQTILLPFARDAVWRCFRDTEGVIACLPGASLSAPPRDGRLPLTMTVKLGPIVAVFAGDGEMRLDDADYRGAVTGTGADRKSGSRVKGEAAFSLHDVADATGGPATRVDIAVDYAIAGSLAQFSRGGIVRELAARLTEAFAANLRRKLEAEAGPAVTVAAAPTVAAFAAAEPPAFVDTAPAPSRQAPASAPASAPLDLNALFWPALWARLRQWLSFGRR</sequence>